<evidence type="ECO:0000313" key="2">
    <source>
        <dbReference type="Proteomes" id="UP000001890"/>
    </source>
</evidence>
<dbReference type="PATRIC" id="fig|29447.3.peg.1404"/>
<organism evidence="1 2">
    <name type="scientific">Xanthomonas albilineans (strain GPE PC73 / CFBP 7063)</name>
    <dbReference type="NCBI Taxonomy" id="380358"/>
    <lineage>
        <taxon>Bacteria</taxon>
        <taxon>Pseudomonadati</taxon>
        <taxon>Pseudomonadota</taxon>
        <taxon>Gammaproteobacteria</taxon>
        <taxon>Lysobacterales</taxon>
        <taxon>Lysobacteraceae</taxon>
        <taxon>Xanthomonas</taxon>
    </lineage>
</organism>
<dbReference type="STRING" id="380358.XALC_1414"/>
<gene>
    <name evidence="1" type="ordered locus">XALc_1414</name>
</gene>
<sequence>MSTPTISIASLHAQLTQLQQVLKTDEHALAERIVTDHAEQLQQYLQQDGVDISRETLQKLLQRQQAVTAQMLQLRDEAAAWLRANRYFNNATRLYSQAGLMR</sequence>
<dbReference type="OrthoDB" id="5998430at2"/>
<keyword evidence="2" id="KW-1185">Reference proteome</keyword>
<protein>
    <submittedName>
        <fullName evidence="1">Uncharacterized protein</fullName>
    </submittedName>
</protein>
<dbReference type="Proteomes" id="UP000001890">
    <property type="component" value="Chromosome"/>
</dbReference>
<dbReference type="GeneID" id="57876719"/>
<dbReference type="AlphaFoldDB" id="D2UA99"/>
<name>D2UA99_XANAP</name>
<dbReference type="KEGG" id="xal:XALC_1414"/>
<dbReference type="EMBL" id="FP565176">
    <property type="protein sequence ID" value="CBA15921.1"/>
    <property type="molecule type" value="Genomic_DNA"/>
</dbReference>
<accession>D2UA99</accession>
<proteinExistence type="predicted"/>
<evidence type="ECO:0000313" key="1">
    <source>
        <dbReference type="EMBL" id="CBA15921.1"/>
    </source>
</evidence>
<dbReference type="RefSeq" id="WP_012915925.1">
    <property type="nucleotide sequence ID" value="NC_013722.1"/>
</dbReference>
<reference evidence="1 2" key="1">
    <citation type="journal article" date="2009" name="BMC Genomics">
        <title>The complete genome sequence of Xanthomonas albilineans provides new insights into the reductive genome evolution of the xylem-limited Xanthomonadaceae.</title>
        <authorList>
            <person name="Pieretti I."/>
            <person name="Royer M."/>
            <person name="Barbe V."/>
            <person name="Carrere S."/>
            <person name="Koebnik R."/>
            <person name="Cociancich S."/>
            <person name="Couloux A."/>
            <person name="Darrasse A."/>
            <person name="Gouzy J."/>
            <person name="Jacques M.A."/>
            <person name="Lauber E."/>
            <person name="Manceau C."/>
            <person name="Mangenot S."/>
            <person name="Poussier S."/>
            <person name="Segurens B."/>
            <person name="Szurek B."/>
            <person name="Verdier V."/>
            <person name="Arlat M."/>
            <person name="Rott P."/>
        </authorList>
    </citation>
    <scope>NUCLEOTIDE SEQUENCE [LARGE SCALE GENOMIC DNA]</scope>
    <source>
        <strain evidence="2">GPE PC73 / CFBP 7063</strain>
    </source>
</reference>